<gene>
    <name evidence="2" type="ORF">A7Q10_10705</name>
</gene>
<dbReference type="InterPro" id="IPR017938">
    <property type="entry name" value="Riboflavin_synthase-like_b-brl"/>
</dbReference>
<comment type="caution">
    <text evidence="2">The sequence shown here is derived from an EMBL/GenBank/DDBJ whole genome shotgun (WGS) entry which is preliminary data.</text>
</comment>
<dbReference type="EMBL" id="LXQC01000038">
    <property type="protein sequence ID" value="TFE72168.1"/>
    <property type="molecule type" value="Genomic_DNA"/>
</dbReference>
<sequence length="245" mass="27496">EFPLVEDFRAIVVNIDPASPLVRRVTLELDRDIVLLPGQYFQWEVPGHAVKRAYSVAQTIGRQLEFHIKYSPQGVASEWVFNALRPGDQVTLSGPYGRFFLRPPDGSPAVFLAGGTGLAPIKAMIAALYDQRPDYPAILIFGARTIDELYDDNYFQALSMAHPTFRYLPAVSDEAPPANSHVVSGRVDEVITRTFERLQGHKAYVAGPPPMVDACVAALYQKRLFARDIYREDFFTQEEHGQTIR</sequence>
<dbReference type="Pfam" id="PF00970">
    <property type="entry name" value="FAD_binding_6"/>
    <property type="match status" value="1"/>
</dbReference>
<dbReference type="PROSITE" id="PS51384">
    <property type="entry name" value="FAD_FR"/>
    <property type="match status" value="1"/>
</dbReference>
<dbReference type="GO" id="GO:0004497">
    <property type="term" value="F:monooxygenase activity"/>
    <property type="evidence" value="ECO:0007669"/>
    <property type="project" value="UniProtKB-KW"/>
</dbReference>
<dbReference type="SUPFAM" id="SSF63380">
    <property type="entry name" value="Riboflavin synthase domain-like"/>
    <property type="match status" value="1"/>
</dbReference>
<dbReference type="PRINTS" id="PR00371">
    <property type="entry name" value="FPNCR"/>
</dbReference>
<reference evidence="2 3" key="1">
    <citation type="submission" date="2016-05" db="EMBL/GenBank/DDBJ databases">
        <title>Diversity and Homogeneity among Thermoacidophilic Verrucomicrobia Methanotrophs Linked with Geographical Origin.</title>
        <authorList>
            <person name="Erikstad H.-A."/>
            <person name="Smestad N.B."/>
            <person name="Ceballos R.M."/>
            <person name="Birkeland N.-K."/>
        </authorList>
    </citation>
    <scope>NUCLEOTIDE SEQUENCE [LARGE SCALE GENOMIC DNA]</scope>
    <source>
        <strain evidence="2 3">Phi</strain>
    </source>
</reference>
<dbReference type="InterPro" id="IPR008333">
    <property type="entry name" value="Cbr1-like_FAD-bd_dom"/>
</dbReference>
<dbReference type="PRINTS" id="PR00410">
    <property type="entry name" value="PHEHYDRXLASE"/>
</dbReference>
<dbReference type="InterPro" id="IPR001709">
    <property type="entry name" value="Flavoprot_Pyr_Nucl_cyt_Rdtase"/>
</dbReference>
<dbReference type="InterPro" id="IPR017927">
    <property type="entry name" value="FAD-bd_FR_type"/>
</dbReference>
<dbReference type="RefSeq" id="WP_134439074.1">
    <property type="nucleotide sequence ID" value="NZ_LXQC01000038.1"/>
</dbReference>
<organism evidence="2 3">
    <name type="scientific">Methylacidiphilum caldifontis</name>
    <dbReference type="NCBI Taxonomy" id="2795386"/>
    <lineage>
        <taxon>Bacteria</taxon>
        <taxon>Pseudomonadati</taxon>
        <taxon>Verrucomicrobiota</taxon>
        <taxon>Methylacidiphilae</taxon>
        <taxon>Methylacidiphilales</taxon>
        <taxon>Methylacidiphilaceae</taxon>
        <taxon>Methylacidiphilum (ex Ratnadevi et al. 2023)</taxon>
    </lineage>
</organism>
<dbReference type="InterPro" id="IPR050415">
    <property type="entry name" value="MRET"/>
</dbReference>
<dbReference type="Gene3D" id="2.40.30.10">
    <property type="entry name" value="Translation factors"/>
    <property type="match status" value="1"/>
</dbReference>
<dbReference type="PANTHER" id="PTHR47354:SF5">
    <property type="entry name" value="PROTEIN RFBI"/>
    <property type="match status" value="1"/>
</dbReference>
<name>A0A4Y8PJL4_9BACT</name>
<dbReference type="AlphaFoldDB" id="A0A4Y8PJL4"/>
<protein>
    <submittedName>
        <fullName evidence="2">Phenol 2-monooxygenase</fullName>
    </submittedName>
</protein>
<dbReference type="OrthoDB" id="187093at2"/>
<dbReference type="Proteomes" id="UP000297713">
    <property type="component" value="Unassembled WGS sequence"/>
</dbReference>
<proteinExistence type="predicted"/>
<dbReference type="InterPro" id="IPR001433">
    <property type="entry name" value="OxRdtase_FAD/NAD-bd"/>
</dbReference>
<feature type="non-terminal residue" evidence="2">
    <location>
        <position position="1"/>
    </location>
</feature>
<feature type="non-terminal residue" evidence="2">
    <location>
        <position position="245"/>
    </location>
</feature>
<evidence type="ECO:0000313" key="3">
    <source>
        <dbReference type="Proteomes" id="UP000297713"/>
    </source>
</evidence>
<dbReference type="Gene3D" id="3.40.50.80">
    <property type="entry name" value="Nucleotide-binding domain of ferredoxin-NADP reductase (FNR) module"/>
    <property type="match status" value="1"/>
</dbReference>
<dbReference type="InterPro" id="IPR039261">
    <property type="entry name" value="FNR_nucleotide-bd"/>
</dbReference>
<keyword evidence="2" id="KW-0503">Monooxygenase</keyword>
<dbReference type="PANTHER" id="PTHR47354">
    <property type="entry name" value="NADH OXIDOREDUCTASE HCR"/>
    <property type="match status" value="1"/>
</dbReference>
<dbReference type="Pfam" id="PF00175">
    <property type="entry name" value="NAD_binding_1"/>
    <property type="match status" value="1"/>
</dbReference>
<accession>A0A4Y8PJL4</accession>
<evidence type="ECO:0000259" key="1">
    <source>
        <dbReference type="PROSITE" id="PS51384"/>
    </source>
</evidence>
<evidence type="ECO:0000313" key="2">
    <source>
        <dbReference type="EMBL" id="TFE72168.1"/>
    </source>
</evidence>
<keyword evidence="2" id="KW-0560">Oxidoreductase</keyword>
<feature type="domain" description="FAD-binding FR-type" evidence="1">
    <location>
        <begin position="5"/>
        <end position="102"/>
    </location>
</feature>
<keyword evidence="3" id="KW-1185">Reference proteome</keyword>
<dbReference type="SUPFAM" id="SSF52343">
    <property type="entry name" value="Ferredoxin reductase-like, C-terminal NADP-linked domain"/>
    <property type="match status" value="1"/>
</dbReference>